<name>A0ABS9NLW9_9NEIS</name>
<evidence type="ECO:0000313" key="3">
    <source>
        <dbReference type="Proteomes" id="UP001298424"/>
    </source>
</evidence>
<accession>A0ABS9NLW9</accession>
<protein>
    <submittedName>
        <fullName evidence="2">Phage portal protein</fullName>
    </submittedName>
</protein>
<dbReference type="RefSeq" id="WP_238745919.1">
    <property type="nucleotide sequence ID" value="NZ_JAKOOW010000009.1"/>
</dbReference>
<comment type="similarity">
    <text evidence="1">Belongs to the phage portal family. PBSX subfamily.</text>
</comment>
<dbReference type="InterPro" id="IPR006430">
    <property type="entry name" value="Phage_portal_PBSX"/>
</dbReference>
<organism evidence="2 3">
    <name type="scientific">Kingella pumchi</name>
    <dbReference type="NCBI Taxonomy" id="2779506"/>
    <lineage>
        <taxon>Bacteria</taxon>
        <taxon>Pseudomonadati</taxon>
        <taxon>Pseudomonadota</taxon>
        <taxon>Betaproteobacteria</taxon>
        <taxon>Neisseriales</taxon>
        <taxon>Neisseriaceae</taxon>
        <taxon>Kingella</taxon>
    </lineage>
</organism>
<evidence type="ECO:0000256" key="1">
    <source>
        <dbReference type="ARBA" id="ARBA00006799"/>
    </source>
</evidence>
<keyword evidence="3" id="KW-1185">Reference proteome</keyword>
<comment type="caution">
    <text evidence="2">The sequence shown here is derived from an EMBL/GenBank/DDBJ whole genome shotgun (WGS) entry which is preliminary data.</text>
</comment>
<dbReference type="Pfam" id="PF04860">
    <property type="entry name" value="Phage_portal"/>
    <property type="match status" value="1"/>
</dbReference>
<evidence type="ECO:0000313" key="2">
    <source>
        <dbReference type="EMBL" id="MCG6503515.1"/>
    </source>
</evidence>
<dbReference type="EMBL" id="JAKOOW010000009">
    <property type="protein sequence ID" value="MCG6503515.1"/>
    <property type="molecule type" value="Genomic_DNA"/>
</dbReference>
<proteinExistence type="inferred from homology"/>
<gene>
    <name evidence="2" type="ORF">MB824_03265</name>
</gene>
<reference evidence="2 3" key="1">
    <citation type="submission" date="2022-02" db="EMBL/GenBank/DDBJ databases">
        <title>Genome sequence data of Kingella unionensis sp. nov. strain CICC 24913 (CCUG 75125).</title>
        <authorList>
            <person name="Xiao M."/>
        </authorList>
    </citation>
    <scope>NUCLEOTIDE SEQUENCE [LARGE SCALE GENOMIC DNA]</scope>
    <source>
        <strain evidence="2 3">CICC 24913</strain>
    </source>
</reference>
<sequence>MDIDVFAFEDVDGERRLFDFLGCVNNGVYYEPPVSWADVLSLLGKGVHHASALQAKINILKVTFRPTKWLSRTEFEKLAFNYLVLGNGYLEIVRNRLGAPIEMRSRLALYMRRAANLRDFIYLRDGWAHDWEKIGGNDMVHIMQPNLRQEVYGLPYYLAAIDSVELNAAATKFRVRYYRNGSHAGFILYATDANINEEDWENVKNQLRNAKGAGNFKNVLLRSPNGNGEGLKLIPIAEVAAKDEFLNIKQVSAEDMLAVHRVPPSLMGIVPKAGGGLGDAETAARVFATNEVAPLQQSFLDVNDLLGFEVFAFDRYVIESGTAEAGGAGTGGGSGGR</sequence>
<dbReference type="Proteomes" id="UP001298424">
    <property type="component" value="Unassembled WGS sequence"/>
</dbReference>
<dbReference type="InterPro" id="IPR006944">
    <property type="entry name" value="Phage/GTA_portal"/>
</dbReference>
<dbReference type="NCBIfam" id="TIGR01540">
    <property type="entry name" value="portal_PBSX"/>
    <property type="match status" value="1"/>
</dbReference>